<dbReference type="PROSITE" id="PS51910">
    <property type="entry name" value="GH18_2"/>
    <property type="match status" value="1"/>
</dbReference>
<evidence type="ECO:0000313" key="9">
    <source>
        <dbReference type="Proteomes" id="UP001209878"/>
    </source>
</evidence>
<dbReference type="SMART" id="SM00636">
    <property type="entry name" value="Glyco_18"/>
    <property type="match status" value="1"/>
</dbReference>
<dbReference type="InterPro" id="IPR001579">
    <property type="entry name" value="Glyco_hydro_18_chit_AS"/>
</dbReference>
<evidence type="ECO:0000313" key="8">
    <source>
        <dbReference type="EMBL" id="KAK2180316.1"/>
    </source>
</evidence>
<dbReference type="InterPro" id="IPR011583">
    <property type="entry name" value="Chitinase_II/V-like_cat"/>
</dbReference>
<dbReference type="AlphaFoldDB" id="A0AAD9KZK9"/>
<evidence type="ECO:0000259" key="7">
    <source>
        <dbReference type="PROSITE" id="PS51910"/>
    </source>
</evidence>
<keyword evidence="2 5" id="KW-0378">Hydrolase</keyword>
<dbReference type="GO" id="GO:0005576">
    <property type="term" value="C:extracellular region"/>
    <property type="evidence" value="ECO:0007669"/>
    <property type="project" value="TreeGrafter"/>
</dbReference>
<comment type="caution">
    <text evidence="8">The sequence shown here is derived from an EMBL/GenBank/DDBJ whole genome shotgun (WGS) entry which is preliminary data.</text>
</comment>
<dbReference type="FunFam" id="3.20.20.80:FF:000007">
    <property type="entry name" value="Acidic mammalian chitinase"/>
    <property type="match status" value="1"/>
</dbReference>
<comment type="similarity">
    <text evidence="6">Belongs to the glycosyl hydrolase 18 family.</text>
</comment>
<dbReference type="InterPro" id="IPR029070">
    <property type="entry name" value="Chitinase_insertion_sf"/>
</dbReference>
<keyword evidence="4 5" id="KW-0326">Glycosidase</keyword>
<dbReference type="Gene3D" id="3.20.20.80">
    <property type="entry name" value="Glycosidases"/>
    <property type="match status" value="1"/>
</dbReference>
<evidence type="ECO:0000256" key="1">
    <source>
        <dbReference type="ARBA" id="ARBA00022729"/>
    </source>
</evidence>
<dbReference type="EMBL" id="JAODUO010000448">
    <property type="protein sequence ID" value="KAK2180316.1"/>
    <property type="molecule type" value="Genomic_DNA"/>
</dbReference>
<evidence type="ECO:0000256" key="3">
    <source>
        <dbReference type="ARBA" id="ARBA00023157"/>
    </source>
</evidence>
<dbReference type="SUPFAM" id="SSF51445">
    <property type="entry name" value="(Trans)glycosidases"/>
    <property type="match status" value="1"/>
</dbReference>
<dbReference type="SUPFAM" id="SSF54556">
    <property type="entry name" value="Chitinase insertion domain"/>
    <property type="match status" value="1"/>
</dbReference>
<evidence type="ECO:0000256" key="4">
    <source>
        <dbReference type="ARBA" id="ARBA00023295"/>
    </source>
</evidence>
<evidence type="ECO:0000256" key="2">
    <source>
        <dbReference type="ARBA" id="ARBA00022801"/>
    </source>
</evidence>
<dbReference type="Gene3D" id="3.10.50.10">
    <property type="match status" value="1"/>
</dbReference>
<feature type="domain" description="GH18" evidence="7">
    <location>
        <begin position="42"/>
        <end position="416"/>
    </location>
</feature>
<dbReference type="GO" id="GO:0006032">
    <property type="term" value="P:chitin catabolic process"/>
    <property type="evidence" value="ECO:0007669"/>
    <property type="project" value="UniProtKB-ARBA"/>
</dbReference>
<name>A0AAD9KZK9_RIDPI</name>
<dbReference type="Pfam" id="PF00704">
    <property type="entry name" value="Glyco_hydro_18"/>
    <property type="match status" value="1"/>
</dbReference>
<dbReference type="PANTHER" id="PTHR11177">
    <property type="entry name" value="CHITINASE"/>
    <property type="match status" value="1"/>
</dbReference>
<dbReference type="InterPro" id="IPR050314">
    <property type="entry name" value="Glycosyl_Hydrlase_18"/>
</dbReference>
<proteinExistence type="inferred from homology"/>
<dbReference type="InterPro" id="IPR017853">
    <property type="entry name" value="GH"/>
</dbReference>
<dbReference type="GO" id="GO:0004568">
    <property type="term" value="F:chitinase activity"/>
    <property type="evidence" value="ECO:0007669"/>
    <property type="project" value="UniProtKB-ARBA"/>
</dbReference>
<gene>
    <name evidence="8" type="ORF">NP493_450g02002</name>
</gene>
<keyword evidence="3" id="KW-1015">Disulfide bond</keyword>
<evidence type="ECO:0000256" key="6">
    <source>
        <dbReference type="RuleBase" id="RU004453"/>
    </source>
</evidence>
<protein>
    <recommendedName>
        <fullName evidence="7">GH18 domain-containing protein</fullName>
    </recommendedName>
</protein>
<accession>A0AAD9KZK9</accession>
<dbReference type="InterPro" id="IPR001223">
    <property type="entry name" value="Glyco_hydro18_cat"/>
</dbReference>
<sequence>MRADVAPPLPAEMKAAEETEAPELTTTTTPVLGEVIGRSPTYKRVCYFTNWAQYRPDEGKFTPDNIDPSLCTHIIYAFAIVKDKTMKPFEWNDDKTEYSEGMYQKVIALKKINPELHVMLAVGGWNAGMNETTLMLSTRQTRADFIRTTIVFLRERHFDGLDLDFEYPGSRGSPPEDKVRFSELIQGFATEFKREALATNRPRLLLSAAVGAGPKTIERGYEVARISRYLDFINLMAYDLHGAWENTTGHNAPLYARNDAVGYDKQLSLDYAARFWVEHGAPKRKLVIGMPLYARGFTLRKANQYALGAPITGASPPYKYTREPGFIASYEICQMLSSGKAIRVWDFEQKVPYLKYNDEWFGYDDIQSLTYKVLWMMDGGYGGWMVWTIDMDDFSGKFCKRGTFPLLHALNSMLPV</sequence>
<organism evidence="8 9">
    <name type="scientific">Ridgeia piscesae</name>
    <name type="common">Tubeworm</name>
    <dbReference type="NCBI Taxonomy" id="27915"/>
    <lineage>
        <taxon>Eukaryota</taxon>
        <taxon>Metazoa</taxon>
        <taxon>Spiralia</taxon>
        <taxon>Lophotrochozoa</taxon>
        <taxon>Annelida</taxon>
        <taxon>Polychaeta</taxon>
        <taxon>Sedentaria</taxon>
        <taxon>Canalipalpata</taxon>
        <taxon>Sabellida</taxon>
        <taxon>Siboglinidae</taxon>
        <taxon>Ridgeia</taxon>
    </lineage>
</organism>
<dbReference type="GO" id="GO:0008061">
    <property type="term" value="F:chitin binding"/>
    <property type="evidence" value="ECO:0007669"/>
    <property type="project" value="InterPro"/>
</dbReference>
<dbReference type="Proteomes" id="UP001209878">
    <property type="component" value="Unassembled WGS sequence"/>
</dbReference>
<dbReference type="FunFam" id="3.10.50.10:FF:000001">
    <property type="entry name" value="Chitinase 3-like 1"/>
    <property type="match status" value="1"/>
</dbReference>
<keyword evidence="1" id="KW-0732">Signal</keyword>
<evidence type="ECO:0000256" key="5">
    <source>
        <dbReference type="RuleBase" id="RU000489"/>
    </source>
</evidence>
<keyword evidence="9" id="KW-1185">Reference proteome</keyword>
<dbReference type="PROSITE" id="PS01095">
    <property type="entry name" value="GH18_1"/>
    <property type="match status" value="1"/>
</dbReference>
<reference evidence="8" key="1">
    <citation type="journal article" date="2023" name="Mol. Biol. Evol.">
        <title>Third-Generation Sequencing Reveals the Adaptive Role of the Epigenome in Three Deep-Sea Polychaetes.</title>
        <authorList>
            <person name="Perez M."/>
            <person name="Aroh O."/>
            <person name="Sun Y."/>
            <person name="Lan Y."/>
            <person name="Juniper S.K."/>
            <person name="Young C.R."/>
            <person name="Angers B."/>
            <person name="Qian P.Y."/>
        </authorList>
    </citation>
    <scope>NUCLEOTIDE SEQUENCE</scope>
    <source>
        <strain evidence="8">R07B-5</strain>
    </source>
</reference>
<dbReference type="CDD" id="cd02872">
    <property type="entry name" value="GH18_chitolectin_chitotriosidase"/>
    <property type="match status" value="1"/>
</dbReference>
<dbReference type="GO" id="GO:0005975">
    <property type="term" value="P:carbohydrate metabolic process"/>
    <property type="evidence" value="ECO:0007669"/>
    <property type="project" value="InterPro"/>
</dbReference>
<dbReference type="PANTHER" id="PTHR11177:SF317">
    <property type="entry name" value="CHITINASE 12-RELATED"/>
    <property type="match status" value="1"/>
</dbReference>